<keyword evidence="2" id="KW-1185">Reference proteome</keyword>
<organism evidence="1 2">
    <name type="scientific">Portunus trituberculatus</name>
    <name type="common">Swimming crab</name>
    <name type="synonym">Neptunus trituberculatus</name>
    <dbReference type="NCBI Taxonomy" id="210409"/>
    <lineage>
        <taxon>Eukaryota</taxon>
        <taxon>Metazoa</taxon>
        <taxon>Ecdysozoa</taxon>
        <taxon>Arthropoda</taxon>
        <taxon>Crustacea</taxon>
        <taxon>Multicrustacea</taxon>
        <taxon>Malacostraca</taxon>
        <taxon>Eumalacostraca</taxon>
        <taxon>Eucarida</taxon>
        <taxon>Decapoda</taxon>
        <taxon>Pleocyemata</taxon>
        <taxon>Brachyura</taxon>
        <taxon>Eubrachyura</taxon>
        <taxon>Portunoidea</taxon>
        <taxon>Portunidae</taxon>
        <taxon>Portuninae</taxon>
        <taxon>Portunus</taxon>
    </lineage>
</organism>
<dbReference type="AlphaFoldDB" id="A0A5B7FIU0"/>
<reference evidence="1 2" key="1">
    <citation type="submission" date="2019-05" db="EMBL/GenBank/DDBJ databases">
        <title>Another draft genome of Portunus trituberculatus and its Hox gene families provides insights of decapod evolution.</title>
        <authorList>
            <person name="Jeong J.-H."/>
            <person name="Song I."/>
            <person name="Kim S."/>
            <person name="Choi T."/>
            <person name="Kim D."/>
            <person name="Ryu S."/>
            <person name="Kim W."/>
        </authorList>
    </citation>
    <scope>NUCLEOTIDE SEQUENCE [LARGE SCALE GENOMIC DNA]</scope>
    <source>
        <tissue evidence="1">Muscle</tissue>
    </source>
</reference>
<protein>
    <submittedName>
        <fullName evidence="1">Uncharacterized protein</fullName>
    </submittedName>
</protein>
<dbReference type="EMBL" id="VSRR010007633">
    <property type="protein sequence ID" value="MPC47241.1"/>
    <property type="molecule type" value="Genomic_DNA"/>
</dbReference>
<dbReference type="Proteomes" id="UP000324222">
    <property type="component" value="Unassembled WGS sequence"/>
</dbReference>
<evidence type="ECO:0000313" key="2">
    <source>
        <dbReference type="Proteomes" id="UP000324222"/>
    </source>
</evidence>
<comment type="caution">
    <text evidence="1">The sequence shown here is derived from an EMBL/GenBank/DDBJ whole genome shotgun (WGS) entry which is preliminary data.</text>
</comment>
<proteinExistence type="predicted"/>
<sequence>MRKLSQRTVIQPVTEAWCSGPSCIARYATNISTRRMGSLWRTARRSLEQVYVSRLLRRDSLETRRITGRQLVLVVFIGPPPPRLQHTYSASLCVGVGC</sequence>
<gene>
    <name evidence="1" type="ORF">E2C01_040982</name>
</gene>
<accession>A0A5B7FIU0</accession>
<evidence type="ECO:0000313" key="1">
    <source>
        <dbReference type="EMBL" id="MPC47241.1"/>
    </source>
</evidence>
<name>A0A5B7FIU0_PORTR</name>